<dbReference type="GO" id="GO:0003700">
    <property type="term" value="F:DNA-binding transcription factor activity"/>
    <property type="evidence" value="ECO:0007669"/>
    <property type="project" value="InterPro"/>
</dbReference>
<proteinExistence type="predicted"/>
<keyword evidence="2" id="KW-0238">DNA-binding</keyword>
<dbReference type="Proteomes" id="UP000321386">
    <property type="component" value="Unassembled WGS sequence"/>
</dbReference>
<name>A0A510UP57_9CELL</name>
<dbReference type="InterPro" id="IPR039422">
    <property type="entry name" value="MarR/SlyA-like"/>
</dbReference>
<dbReference type="InterPro" id="IPR000835">
    <property type="entry name" value="HTH_MarR-typ"/>
</dbReference>
<keyword evidence="1" id="KW-0805">Transcription regulation</keyword>
<dbReference type="InterPro" id="IPR036390">
    <property type="entry name" value="WH_DNA-bd_sf"/>
</dbReference>
<feature type="compositionally biased region" description="Polar residues" evidence="4">
    <location>
        <begin position="160"/>
        <end position="173"/>
    </location>
</feature>
<dbReference type="SUPFAM" id="SSF46785">
    <property type="entry name" value="Winged helix' DNA-binding domain"/>
    <property type="match status" value="1"/>
</dbReference>
<evidence type="ECO:0000256" key="3">
    <source>
        <dbReference type="ARBA" id="ARBA00023163"/>
    </source>
</evidence>
<evidence type="ECO:0000256" key="2">
    <source>
        <dbReference type="ARBA" id="ARBA00023125"/>
    </source>
</evidence>
<evidence type="ECO:0000256" key="4">
    <source>
        <dbReference type="SAM" id="MobiDB-lite"/>
    </source>
</evidence>
<sequence>MTTTTSPDHPFGTRFEALFQQAYLRFHRRDEPRSELAGASRAVLAHLAMAGPLTVGQAADHLRRAQSVVSEIVTHLERDGLLARERDPADRRRTLVWLTPDGFERLAADRRVLSPALVDRAAAALPPEQRDRLLADLAALLAGDDAVTTTHDGAHGDATASVTSGTPDLTAQSPDARAGVLTEGEPR</sequence>
<protein>
    <recommendedName>
        <fullName evidence="5">HTH marR-type domain-containing protein</fullName>
    </recommendedName>
</protein>
<accession>A0A510UP57</accession>
<dbReference type="PANTHER" id="PTHR33164">
    <property type="entry name" value="TRANSCRIPTIONAL REGULATOR, MARR FAMILY"/>
    <property type="match status" value="1"/>
</dbReference>
<dbReference type="Pfam" id="PF12802">
    <property type="entry name" value="MarR_2"/>
    <property type="match status" value="1"/>
</dbReference>
<dbReference type="GO" id="GO:0003677">
    <property type="term" value="F:DNA binding"/>
    <property type="evidence" value="ECO:0007669"/>
    <property type="project" value="UniProtKB-KW"/>
</dbReference>
<keyword evidence="7" id="KW-1185">Reference proteome</keyword>
<dbReference type="PANTHER" id="PTHR33164:SF43">
    <property type="entry name" value="HTH-TYPE TRANSCRIPTIONAL REPRESSOR YETL"/>
    <property type="match status" value="1"/>
</dbReference>
<evidence type="ECO:0000256" key="1">
    <source>
        <dbReference type="ARBA" id="ARBA00023015"/>
    </source>
</evidence>
<keyword evidence="3" id="KW-0804">Transcription</keyword>
<feature type="region of interest" description="Disordered" evidence="4">
    <location>
        <begin position="149"/>
        <end position="187"/>
    </location>
</feature>
<dbReference type="Gene3D" id="1.10.10.10">
    <property type="entry name" value="Winged helix-like DNA-binding domain superfamily/Winged helix DNA-binding domain"/>
    <property type="match status" value="1"/>
</dbReference>
<dbReference type="RefSeq" id="WP_186811350.1">
    <property type="nucleotide sequence ID" value="NZ_BJUA01000001.1"/>
</dbReference>
<evidence type="ECO:0000313" key="7">
    <source>
        <dbReference type="Proteomes" id="UP000321386"/>
    </source>
</evidence>
<dbReference type="EMBL" id="BJUA01000001">
    <property type="protein sequence ID" value="GEK16448.1"/>
    <property type="molecule type" value="Genomic_DNA"/>
</dbReference>
<dbReference type="PROSITE" id="PS50995">
    <property type="entry name" value="HTH_MARR_2"/>
    <property type="match status" value="1"/>
</dbReference>
<evidence type="ECO:0000259" key="5">
    <source>
        <dbReference type="PROSITE" id="PS50995"/>
    </source>
</evidence>
<feature type="domain" description="HTH marR-type" evidence="5">
    <location>
        <begin position="1"/>
        <end position="142"/>
    </location>
</feature>
<dbReference type="GO" id="GO:0006950">
    <property type="term" value="P:response to stress"/>
    <property type="evidence" value="ECO:0007669"/>
    <property type="project" value="TreeGrafter"/>
</dbReference>
<dbReference type="AlphaFoldDB" id="A0A510UP57"/>
<comment type="caution">
    <text evidence="6">The sequence shown here is derived from an EMBL/GenBank/DDBJ whole genome shotgun (WGS) entry which is preliminary data.</text>
</comment>
<dbReference type="PROSITE" id="PS01117">
    <property type="entry name" value="HTH_MARR_1"/>
    <property type="match status" value="1"/>
</dbReference>
<dbReference type="InterPro" id="IPR023187">
    <property type="entry name" value="Tscrpt_reg_MarR-type_CS"/>
</dbReference>
<dbReference type="SMART" id="SM00347">
    <property type="entry name" value="HTH_MARR"/>
    <property type="match status" value="1"/>
</dbReference>
<gene>
    <name evidence="6" type="ORF">CPE01_01810</name>
</gene>
<dbReference type="InterPro" id="IPR036388">
    <property type="entry name" value="WH-like_DNA-bd_sf"/>
</dbReference>
<organism evidence="6 7">
    <name type="scientific">Cellulomonas persica</name>
    <dbReference type="NCBI Taxonomy" id="76861"/>
    <lineage>
        <taxon>Bacteria</taxon>
        <taxon>Bacillati</taxon>
        <taxon>Actinomycetota</taxon>
        <taxon>Actinomycetes</taxon>
        <taxon>Micrococcales</taxon>
        <taxon>Cellulomonadaceae</taxon>
        <taxon>Cellulomonas</taxon>
    </lineage>
</organism>
<reference evidence="6 7" key="1">
    <citation type="submission" date="2019-07" db="EMBL/GenBank/DDBJ databases">
        <title>Whole genome shotgun sequence of Cellulomonas persica NBRC 101101.</title>
        <authorList>
            <person name="Hosoyama A."/>
            <person name="Uohara A."/>
            <person name="Ohji S."/>
            <person name="Ichikawa N."/>
        </authorList>
    </citation>
    <scope>NUCLEOTIDE SEQUENCE [LARGE SCALE GENOMIC DNA]</scope>
    <source>
        <strain evidence="6 7">NBRC 101101</strain>
    </source>
</reference>
<evidence type="ECO:0000313" key="6">
    <source>
        <dbReference type="EMBL" id="GEK16448.1"/>
    </source>
</evidence>